<keyword evidence="4" id="KW-1133">Transmembrane helix</keyword>
<protein>
    <submittedName>
        <fullName evidence="6">Thrombospondin type 3 repeat-containing protein</fullName>
    </submittedName>
</protein>
<dbReference type="InterPro" id="IPR003367">
    <property type="entry name" value="Thrombospondin_3-like_rpt"/>
</dbReference>
<comment type="caution">
    <text evidence="6">The sequence shown here is derived from an EMBL/GenBank/DDBJ whole genome shotgun (WGS) entry which is preliminary data.</text>
</comment>
<dbReference type="EMBL" id="JAQNDM010000002">
    <property type="protein sequence ID" value="MDC0713803.1"/>
    <property type="molecule type" value="Genomic_DNA"/>
</dbReference>
<feature type="compositionally biased region" description="Acidic residues" evidence="3">
    <location>
        <begin position="176"/>
        <end position="189"/>
    </location>
</feature>
<proteinExistence type="predicted"/>
<dbReference type="PANTHER" id="PTHR10199">
    <property type="entry name" value="THROMBOSPONDIN"/>
    <property type="match status" value="1"/>
</dbReference>
<dbReference type="Proteomes" id="UP001221838">
    <property type="component" value="Unassembled WGS sequence"/>
</dbReference>
<evidence type="ECO:0000313" key="6">
    <source>
        <dbReference type="EMBL" id="MDC0713803.1"/>
    </source>
</evidence>
<keyword evidence="1 5" id="KW-0732">Signal</keyword>
<feature type="chain" id="PRO_5046664566" evidence="5">
    <location>
        <begin position="25"/>
        <end position="453"/>
    </location>
</feature>
<dbReference type="Pfam" id="PF02412">
    <property type="entry name" value="TSP_3"/>
    <property type="match status" value="6"/>
</dbReference>
<feature type="compositionally biased region" description="Acidic residues" evidence="3">
    <location>
        <begin position="122"/>
        <end position="135"/>
    </location>
</feature>
<evidence type="ECO:0000256" key="2">
    <source>
        <dbReference type="ARBA" id="ARBA00022837"/>
    </source>
</evidence>
<feature type="region of interest" description="Disordered" evidence="3">
    <location>
        <begin position="72"/>
        <end position="100"/>
    </location>
</feature>
<dbReference type="InterPro" id="IPR028974">
    <property type="entry name" value="TSP_type-3_rpt"/>
</dbReference>
<name>A0ABT5DL05_9BACT</name>
<feature type="signal peptide" evidence="5">
    <location>
        <begin position="1"/>
        <end position="24"/>
    </location>
</feature>
<dbReference type="Gene3D" id="4.10.1080.10">
    <property type="entry name" value="TSP type-3 repeat"/>
    <property type="match status" value="3"/>
</dbReference>
<dbReference type="InterPro" id="IPR017897">
    <property type="entry name" value="Thrombospondin_3_rpt"/>
</dbReference>
<evidence type="ECO:0000256" key="3">
    <source>
        <dbReference type="SAM" id="MobiDB-lite"/>
    </source>
</evidence>
<evidence type="ECO:0000256" key="5">
    <source>
        <dbReference type="SAM" id="SignalP"/>
    </source>
</evidence>
<dbReference type="PROSITE" id="PS51234">
    <property type="entry name" value="TSP3"/>
    <property type="match status" value="1"/>
</dbReference>
<evidence type="ECO:0000313" key="7">
    <source>
        <dbReference type="Proteomes" id="UP001221838"/>
    </source>
</evidence>
<feature type="transmembrane region" description="Helical" evidence="4">
    <location>
        <begin position="426"/>
        <end position="446"/>
    </location>
</feature>
<keyword evidence="4" id="KW-0472">Membrane</keyword>
<evidence type="ECO:0000256" key="4">
    <source>
        <dbReference type="SAM" id="Phobius"/>
    </source>
</evidence>
<keyword evidence="7" id="KW-1185">Reference proteome</keyword>
<feature type="region of interest" description="Disordered" evidence="3">
    <location>
        <begin position="117"/>
        <end position="248"/>
    </location>
</feature>
<accession>A0ABT5DL05</accession>
<evidence type="ECO:0000256" key="1">
    <source>
        <dbReference type="ARBA" id="ARBA00022729"/>
    </source>
</evidence>
<dbReference type="RefSeq" id="WP_272144226.1">
    <property type="nucleotide sequence ID" value="NZ_JAQNDM010000002.1"/>
</dbReference>
<gene>
    <name evidence="6" type="ORF">POL68_35380</name>
</gene>
<dbReference type="SUPFAM" id="SSF103647">
    <property type="entry name" value="TSP type-3 repeat"/>
    <property type="match status" value="3"/>
</dbReference>
<keyword evidence="2" id="KW-0106">Calcium</keyword>
<reference evidence="6 7" key="1">
    <citation type="submission" date="2022-11" db="EMBL/GenBank/DDBJ databases">
        <title>Minimal conservation of predation-associated metabolite biosynthetic gene clusters underscores biosynthetic potential of Myxococcota including descriptions for ten novel species: Archangium lansinium sp. nov., Myxococcus landrumus sp. nov., Nannocystis bai.</title>
        <authorList>
            <person name="Ahearne A."/>
            <person name="Stevens C."/>
            <person name="Dowd S."/>
        </authorList>
    </citation>
    <scope>NUCLEOTIDE SEQUENCE [LARGE SCALE GENOMIC DNA]</scope>
    <source>
        <strain evidence="6 7">NCWAL01</strain>
    </source>
</reference>
<feature type="compositionally biased region" description="Basic and acidic residues" evidence="3">
    <location>
        <begin position="76"/>
        <end position="85"/>
    </location>
</feature>
<dbReference type="NCBIfam" id="NF047638">
    <property type="entry name" value="throspo3_MtsC"/>
    <property type="match status" value="1"/>
</dbReference>
<organism evidence="6 7">
    <name type="scientific">Stigmatella ashevillensis</name>
    <dbReference type="NCBI Taxonomy" id="2995309"/>
    <lineage>
        <taxon>Bacteria</taxon>
        <taxon>Pseudomonadati</taxon>
        <taxon>Myxococcota</taxon>
        <taxon>Myxococcia</taxon>
        <taxon>Myxococcales</taxon>
        <taxon>Cystobacterineae</taxon>
        <taxon>Archangiaceae</taxon>
        <taxon>Stigmatella</taxon>
    </lineage>
</organism>
<sequence length="453" mass="47528">MTFSRIASVLTLGTFFFLAPSARAQTNSVDNPECLGSRCGKPQEVGGGGGCGGGCSVWVAYTDDGVTLSYTDDADGDGKADDRDNCPFASNREQTDTDGDGVGDACDNCSGLANFQQRDADGDGQGDDCDADADGDNVANAQDNCPLVPNKDQSDLDQDTGRTDIDAANRGGDVCDRDDDNDGIADGEDNCPRVANPDQKMPADATQCRVDTDGDNISDNGDNCPGLANPNQKDTDRDGQGDVCDADVDDDGVLNKGADGKLLDNCPEVANRDQADDDGDGVGDVCDTRYCVVVDKSNPDDCLDPRGPFTVSGGGRLSLKKGENLRLPLFANRNGASIEYTWTVQQRPSGSKAVIDNPTGAVTNSRHWQYAYVDGHLPSFTADADGEYDIQVQARLAFADRAYPDQRTSISSLKLSVGDGNGSSCAALPGSAGGVALGATVLGLLLRRRRREE</sequence>
<keyword evidence="4" id="KW-0812">Transmembrane</keyword>